<reference evidence="9" key="1">
    <citation type="submission" date="2013-09" db="EMBL/GenBank/DDBJ databases">
        <title>The Genome Sequence of Anopheles maculatus species B.</title>
        <authorList>
            <consortium name="The Broad Institute Genomics Platform"/>
            <person name="Neafsey D.E."/>
            <person name="Besansky N."/>
            <person name="Howell P."/>
            <person name="Walton C."/>
            <person name="Young S.K."/>
            <person name="Zeng Q."/>
            <person name="Gargeya S."/>
            <person name="Fitzgerald M."/>
            <person name="Haas B."/>
            <person name="Abouelleil A."/>
            <person name="Allen A.W."/>
            <person name="Alvarado L."/>
            <person name="Arachchi H.M."/>
            <person name="Berlin A.M."/>
            <person name="Chapman S.B."/>
            <person name="Gainer-Dewar J."/>
            <person name="Goldberg J."/>
            <person name="Griggs A."/>
            <person name="Gujja S."/>
            <person name="Hansen M."/>
            <person name="Howarth C."/>
            <person name="Imamovic A."/>
            <person name="Ireland A."/>
            <person name="Larimer J."/>
            <person name="McCowan C."/>
            <person name="Murphy C."/>
            <person name="Pearson M."/>
            <person name="Poon T.W."/>
            <person name="Priest M."/>
            <person name="Roberts A."/>
            <person name="Saif S."/>
            <person name="Shea T."/>
            <person name="Sisk P."/>
            <person name="Sykes S."/>
            <person name="Wortman J."/>
            <person name="Nusbaum C."/>
            <person name="Birren B."/>
        </authorList>
    </citation>
    <scope>NUCLEOTIDE SEQUENCE [LARGE SCALE GENOMIC DNA]</scope>
    <source>
        <strain evidence="9">maculatus3</strain>
    </source>
</reference>
<dbReference type="VEuPathDB" id="VectorBase:AMAM020758"/>
<evidence type="ECO:0000313" key="9">
    <source>
        <dbReference type="Proteomes" id="UP000075901"/>
    </source>
</evidence>
<feature type="region of interest" description="Disordered" evidence="6">
    <location>
        <begin position="244"/>
        <end position="283"/>
    </location>
</feature>
<dbReference type="SMART" id="SM00355">
    <property type="entry name" value="ZnF_C2H2"/>
    <property type="match status" value="4"/>
</dbReference>
<feature type="domain" description="C2H2-type" evidence="7">
    <location>
        <begin position="115"/>
        <end position="148"/>
    </location>
</feature>
<feature type="domain" description="C2H2-type" evidence="7">
    <location>
        <begin position="19"/>
        <end position="42"/>
    </location>
</feature>
<reference evidence="8" key="2">
    <citation type="submission" date="2020-05" db="UniProtKB">
        <authorList>
            <consortium name="EnsemblMetazoa"/>
        </authorList>
    </citation>
    <scope>IDENTIFICATION</scope>
    <source>
        <strain evidence="8">maculatus3</strain>
    </source>
</reference>
<sequence>MTVSEETIEEVRAKVQNTFVCELCSATFPNRIRLLQHGQKLHRLANYYCSICECSFETAHESMQHRRTSKHKIMAARKNRKSNLIPKTCLICKEKLRDILELKQHMASSHPEVKYSCPQCGECFVLAQELGRHVRDKNCTFFNSSTVPETPSTSSTLFVPYSTPEMLTIPAPSTSTSTPATTTTTTHQLAGALPAIVPQAETSPSSANRPHLTGTNSIISNDSIKVNMNDRKLGKETHLYSSTVAPFLETSTDRESDAEPESSTDDADGTMQPGPADEPRKELATAVQTVDMMANYSPANRAQPCTAPESATKPTYRIKLESFTSAHASGSATAQRRHHHQPGAPPSTVVSNSDCDNIVAARSPQASAEIFFAMANNASENNTVYVDEIVGTIGEDGSVVCWQCKICPFRYLLLLAQNPRPQDDAVRLV</sequence>
<feature type="region of interest" description="Disordered" evidence="6">
    <location>
        <begin position="327"/>
        <end position="351"/>
    </location>
</feature>
<dbReference type="InterPro" id="IPR036236">
    <property type="entry name" value="Znf_C2H2_sf"/>
</dbReference>
<dbReference type="PANTHER" id="PTHR24408">
    <property type="entry name" value="ZINC FINGER PROTEIN"/>
    <property type="match status" value="1"/>
</dbReference>
<evidence type="ECO:0000259" key="7">
    <source>
        <dbReference type="PROSITE" id="PS50157"/>
    </source>
</evidence>
<dbReference type="PROSITE" id="PS50157">
    <property type="entry name" value="ZINC_FINGER_C2H2_2"/>
    <property type="match status" value="2"/>
</dbReference>
<dbReference type="GO" id="GO:0008270">
    <property type="term" value="F:zinc ion binding"/>
    <property type="evidence" value="ECO:0007669"/>
    <property type="project" value="UniProtKB-KW"/>
</dbReference>
<dbReference type="SUPFAM" id="SSF57667">
    <property type="entry name" value="beta-beta-alpha zinc fingers"/>
    <property type="match status" value="2"/>
</dbReference>
<dbReference type="Gene3D" id="3.30.160.60">
    <property type="entry name" value="Classic Zinc Finger"/>
    <property type="match status" value="2"/>
</dbReference>
<evidence type="ECO:0000256" key="6">
    <source>
        <dbReference type="SAM" id="MobiDB-lite"/>
    </source>
</evidence>
<keyword evidence="2" id="KW-0677">Repeat</keyword>
<keyword evidence="9" id="KW-1185">Reference proteome</keyword>
<keyword evidence="3 5" id="KW-0863">Zinc-finger</keyword>
<dbReference type="PROSITE" id="PS00028">
    <property type="entry name" value="ZINC_FINGER_C2H2_1"/>
    <property type="match status" value="2"/>
</dbReference>
<dbReference type="AlphaFoldDB" id="A0A182T6Q5"/>
<evidence type="ECO:0000313" key="8">
    <source>
        <dbReference type="EnsemblMetazoa" id="AMAM020758-PA"/>
    </source>
</evidence>
<keyword evidence="4" id="KW-0862">Zinc</keyword>
<dbReference type="GO" id="GO:0043565">
    <property type="term" value="F:sequence-specific DNA binding"/>
    <property type="evidence" value="ECO:0007669"/>
    <property type="project" value="TreeGrafter"/>
</dbReference>
<dbReference type="EnsemblMetazoa" id="AMAM020758-RA">
    <property type="protein sequence ID" value="AMAM020758-PA"/>
    <property type="gene ID" value="AMAM020758"/>
</dbReference>
<dbReference type="GO" id="GO:0005634">
    <property type="term" value="C:nucleus"/>
    <property type="evidence" value="ECO:0007669"/>
    <property type="project" value="TreeGrafter"/>
</dbReference>
<protein>
    <recommendedName>
        <fullName evidence="7">C2H2-type domain-containing protein</fullName>
    </recommendedName>
</protein>
<evidence type="ECO:0000256" key="4">
    <source>
        <dbReference type="ARBA" id="ARBA00022833"/>
    </source>
</evidence>
<feature type="compositionally biased region" description="Acidic residues" evidence="6">
    <location>
        <begin position="258"/>
        <end position="268"/>
    </location>
</feature>
<keyword evidence="1" id="KW-0479">Metal-binding</keyword>
<evidence type="ECO:0000256" key="1">
    <source>
        <dbReference type="ARBA" id="ARBA00022723"/>
    </source>
</evidence>
<dbReference type="InterPro" id="IPR013087">
    <property type="entry name" value="Znf_C2H2_type"/>
</dbReference>
<dbReference type="PANTHER" id="PTHR24408:SF58">
    <property type="entry name" value="TRANSCRIPTION FACTOR (TFIIIA), PUTATIVE (AFU_ORTHOLOGUE AFUA_1G05150)-RELATED"/>
    <property type="match status" value="1"/>
</dbReference>
<name>A0A182T6Q5_9DIPT</name>
<evidence type="ECO:0000256" key="5">
    <source>
        <dbReference type="PROSITE-ProRule" id="PRU00042"/>
    </source>
</evidence>
<evidence type="ECO:0000256" key="2">
    <source>
        <dbReference type="ARBA" id="ARBA00022737"/>
    </source>
</evidence>
<dbReference type="GO" id="GO:0000981">
    <property type="term" value="F:DNA-binding transcription factor activity, RNA polymerase II-specific"/>
    <property type="evidence" value="ECO:0007669"/>
    <property type="project" value="TreeGrafter"/>
</dbReference>
<dbReference type="Proteomes" id="UP000075901">
    <property type="component" value="Unassembled WGS sequence"/>
</dbReference>
<proteinExistence type="predicted"/>
<evidence type="ECO:0000256" key="3">
    <source>
        <dbReference type="ARBA" id="ARBA00022771"/>
    </source>
</evidence>
<accession>A0A182T6Q5</accession>
<organism evidence="8 9">
    <name type="scientific">Anopheles maculatus</name>
    <dbReference type="NCBI Taxonomy" id="74869"/>
    <lineage>
        <taxon>Eukaryota</taxon>
        <taxon>Metazoa</taxon>
        <taxon>Ecdysozoa</taxon>
        <taxon>Arthropoda</taxon>
        <taxon>Hexapoda</taxon>
        <taxon>Insecta</taxon>
        <taxon>Pterygota</taxon>
        <taxon>Neoptera</taxon>
        <taxon>Endopterygota</taxon>
        <taxon>Diptera</taxon>
        <taxon>Nematocera</taxon>
        <taxon>Culicoidea</taxon>
        <taxon>Culicidae</taxon>
        <taxon>Anophelinae</taxon>
        <taxon>Anopheles</taxon>
        <taxon>Anopheles maculatus group</taxon>
    </lineage>
</organism>